<protein>
    <submittedName>
        <fullName evidence="1">Uncharacterized protein</fullName>
    </submittedName>
</protein>
<accession>A0A3B0SDZ8</accession>
<gene>
    <name evidence="1" type="ORF">MNBD_ACTINO02-2132</name>
</gene>
<dbReference type="EMBL" id="UOEK01000289">
    <property type="protein sequence ID" value="VAW04471.1"/>
    <property type="molecule type" value="Genomic_DNA"/>
</dbReference>
<proteinExistence type="predicted"/>
<evidence type="ECO:0000313" key="1">
    <source>
        <dbReference type="EMBL" id="VAW04471.1"/>
    </source>
</evidence>
<dbReference type="AlphaFoldDB" id="A0A3B0SDZ8"/>
<organism evidence="1">
    <name type="scientific">hydrothermal vent metagenome</name>
    <dbReference type="NCBI Taxonomy" id="652676"/>
    <lineage>
        <taxon>unclassified sequences</taxon>
        <taxon>metagenomes</taxon>
        <taxon>ecological metagenomes</taxon>
    </lineage>
</organism>
<sequence>MFNSDGDSDTIGAVARGSVSAFEGRNGRGDFVCAGVHGCWAFERKPAPAIDLTNRGESRASNVLHLLGTSVRDYANDSRVVRERYRNAVRSTRTRQRGQGPQVAFREERYFC</sequence>
<name>A0A3B0SDZ8_9ZZZZ</name>
<reference evidence="1" key="1">
    <citation type="submission" date="2018-06" db="EMBL/GenBank/DDBJ databases">
        <authorList>
            <person name="Zhirakovskaya E."/>
        </authorList>
    </citation>
    <scope>NUCLEOTIDE SEQUENCE</scope>
</reference>